<protein>
    <submittedName>
        <fullName evidence="2">Uncharacterized protein</fullName>
    </submittedName>
</protein>
<name>A0AAD5X1U3_9FUNG</name>
<evidence type="ECO:0000313" key="3">
    <source>
        <dbReference type="Proteomes" id="UP001212841"/>
    </source>
</evidence>
<feature type="compositionally biased region" description="Pro residues" evidence="1">
    <location>
        <begin position="27"/>
        <end position="37"/>
    </location>
</feature>
<comment type="caution">
    <text evidence="2">The sequence shown here is derived from an EMBL/GenBank/DDBJ whole genome shotgun (WGS) entry which is preliminary data.</text>
</comment>
<keyword evidence="3" id="KW-1185">Reference proteome</keyword>
<dbReference type="EMBL" id="JADGJD010000471">
    <property type="protein sequence ID" value="KAJ3050801.1"/>
    <property type="molecule type" value="Genomic_DNA"/>
</dbReference>
<accession>A0AAD5X1U3</accession>
<feature type="compositionally biased region" description="Basic and acidic residues" evidence="1">
    <location>
        <begin position="78"/>
        <end position="91"/>
    </location>
</feature>
<dbReference type="Proteomes" id="UP001212841">
    <property type="component" value="Unassembled WGS sequence"/>
</dbReference>
<proteinExistence type="predicted"/>
<gene>
    <name evidence="2" type="ORF">HK097_008220</name>
</gene>
<sequence length="125" mass="14136">MNERKAFDKKPFPDDRKMPYVPLDPEFQPPGTPPFESPPIVGFPIPELSSAIPDVADNNSSSPVAATDDQPGGPSPEELERQKEKEQQREVEWKNAQELLLERHCNAEKWSVHMDVENVVMALED</sequence>
<feature type="compositionally biased region" description="Basic and acidic residues" evidence="1">
    <location>
        <begin position="1"/>
        <end position="18"/>
    </location>
</feature>
<reference evidence="2" key="1">
    <citation type="submission" date="2020-05" db="EMBL/GenBank/DDBJ databases">
        <title>Phylogenomic resolution of chytrid fungi.</title>
        <authorList>
            <person name="Stajich J.E."/>
            <person name="Amses K."/>
            <person name="Simmons R."/>
            <person name="Seto K."/>
            <person name="Myers J."/>
            <person name="Bonds A."/>
            <person name="Quandt C.A."/>
            <person name="Barry K."/>
            <person name="Liu P."/>
            <person name="Grigoriev I."/>
            <person name="Longcore J.E."/>
            <person name="James T.Y."/>
        </authorList>
    </citation>
    <scope>NUCLEOTIDE SEQUENCE</scope>
    <source>
        <strain evidence="2">JEL0318</strain>
    </source>
</reference>
<dbReference type="AlphaFoldDB" id="A0AAD5X1U3"/>
<evidence type="ECO:0000313" key="2">
    <source>
        <dbReference type="EMBL" id="KAJ3050801.1"/>
    </source>
</evidence>
<feature type="region of interest" description="Disordered" evidence="1">
    <location>
        <begin position="1"/>
        <end position="91"/>
    </location>
</feature>
<evidence type="ECO:0000256" key="1">
    <source>
        <dbReference type="SAM" id="MobiDB-lite"/>
    </source>
</evidence>
<organism evidence="2 3">
    <name type="scientific">Rhizophlyctis rosea</name>
    <dbReference type="NCBI Taxonomy" id="64517"/>
    <lineage>
        <taxon>Eukaryota</taxon>
        <taxon>Fungi</taxon>
        <taxon>Fungi incertae sedis</taxon>
        <taxon>Chytridiomycota</taxon>
        <taxon>Chytridiomycota incertae sedis</taxon>
        <taxon>Chytridiomycetes</taxon>
        <taxon>Rhizophlyctidales</taxon>
        <taxon>Rhizophlyctidaceae</taxon>
        <taxon>Rhizophlyctis</taxon>
    </lineage>
</organism>